<feature type="binding site" evidence="7">
    <location>
        <position position="201"/>
    </location>
    <ligand>
        <name>Mg(2+)</name>
        <dbReference type="ChEBI" id="CHEBI:18420"/>
    </ligand>
</feature>
<keyword evidence="4 6" id="KW-0342">GTP-binding</keyword>
<evidence type="ECO:0000256" key="5">
    <source>
        <dbReference type="ARBA" id="ARBA00023224"/>
    </source>
</evidence>
<dbReference type="AlphaFoldDB" id="A0A4W6G132"/>
<dbReference type="Ensembl" id="ENSLCAT00010058955.1">
    <property type="protein sequence ID" value="ENSLCAP00010057401.1"/>
    <property type="gene ID" value="ENSLCAG00010026779.1"/>
</dbReference>
<dbReference type="PANTHER" id="PTHR10218:SF231">
    <property type="entry name" value="GUANINE NUCLEOTIDE BINDING PROTEIN (G PROTEIN) ALPHA V1"/>
    <property type="match status" value="1"/>
</dbReference>
<protein>
    <submittedName>
        <fullName evidence="9">Uncharacterized protein</fullName>
    </submittedName>
</protein>
<feature type="binding site" evidence="7">
    <location>
        <position position="66"/>
    </location>
    <ligand>
        <name>Mg(2+)</name>
        <dbReference type="ChEBI" id="CHEBI:18420"/>
    </ligand>
</feature>
<reference evidence="9" key="2">
    <citation type="submission" date="2025-08" db="UniProtKB">
        <authorList>
            <consortium name="Ensembl"/>
        </authorList>
    </citation>
    <scope>IDENTIFICATION</scope>
</reference>
<dbReference type="Pfam" id="PF00503">
    <property type="entry name" value="G-alpha"/>
    <property type="match status" value="1"/>
</dbReference>
<keyword evidence="10" id="KW-1185">Reference proteome</keyword>
<dbReference type="SUPFAM" id="SSF47895">
    <property type="entry name" value="Transducin (alpha subunit), insertion domain"/>
    <property type="match status" value="1"/>
</dbReference>
<evidence type="ECO:0000256" key="3">
    <source>
        <dbReference type="ARBA" id="ARBA00022842"/>
    </source>
</evidence>
<dbReference type="InterPro" id="IPR027417">
    <property type="entry name" value="P-loop_NTPase"/>
</dbReference>
<sequence>MFCCLNILPVPLQICMGMCLHQDITEEGKKAKLQSSKIEQDLCEHARTEMNVVKILMLGAAESGKSTLIKQIKIIHSHGFSEQELISFKPAVLDNLLTSMKFVLQGMGMLRINLANKKNKVHARSILSCSQCLGDDQELLPFVAHAFCALWADQGVRVATARGYEFDLNDSALYFFENMSRIIAPNYVPTETDVLRVRVRTCGIIETQFQVNETIFRNKMWRKQSHETLKSLSSSPFQLLFSE</sequence>
<organism evidence="9 10">
    <name type="scientific">Lates calcarifer</name>
    <name type="common">Barramundi</name>
    <name type="synonym">Holocentrus calcarifer</name>
    <dbReference type="NCBI Taxonomy" id="8187"/>
    <lineage>
        <taxon>Eukaryota</taxon>
        <taxon>Metazoa</taxon>
        <taxon>Chordata</taxon>
        <taxon>Craniata</taxon>
        <taxon>Vertebrata</taxon>
        <taxon>Euteleostomi</taxon>
        <taxon>Actinopterygii</taxon>
        <taxon>Neopterygii</taxon>
        <taxon>Teleostei</taxon>
        <taxon>Neoteleostei</taxon>
        <taxon>Acanthomorphata</taxon>
        <taxon>Carangaria</taxon>
        <taxon>Carangaria incertae sedis</taxon>
        <taxon>Centropomidae</taxon>
        <taxon>Lates</taxon>
    </lineage>
</organism>
<feature type="binding site" evidence="6">
    <location>
        <begin position="170"/>
        <end position="171"/>
    </location>
    <ligand>
        <name>GTP</name>
        <dbReference type="ChEBI" id="CHEBI:37565"/>
    </ligand>
</feature>
<keyword evidence="1 7" id="KW-0479">Metal-binding</keyword>
<dbReference type="GO" id="GO:0007188">
    <property type="term" value="P:adenylate cyclase-modulating G protein-coupled receptor signaling pathway"/>
    <property type="evidence" value="ECO:0007669"/>
    <property type="project" value="TreeGrafter"/>
</dbReference>
<feature type="binding site" evidence="6">
    <location>
        <begin position="195"/>
        <end position="201"/>
    </location>
    <ligand>
        <name>GTP</name>
        <dbReference type="ChEBI" id="CHEBI:37565"/>
    </ligand>
</feature>
<evidence type="ECO:0000256" key="2">
    <source>
        <dbReference type="ARBA" id="ARBA00022741"/>
    </source>
</evidence>
<evidence type="ECO:0000256" key="6">
    <source>
        <dbReference type="PIRSR" id="PIRSR601019-1"/>
    </source>
</evidence>
<dbReference type="PRINTS" id="PR00318">
    <property type="entry name" value="GPROTEINA"/>
</dbReference>
<feature type="binding site" evidence="6">
    <location>
        <begin position="62"/>
        <end position="67"/>
    </location>
    <ligand>
        <name>GTP</name>
        <dbReference type="ChEBI" id="CHEBI:37565"/>
    </ligand>
</feature>
<keyword evidence="8" id="KW-0732">Signal</keyword>
<dbReference type="SUPFAM" id="SSF52540">
    <property type="entry name" value="P-loop containing nucleoside triphosphate hydrolases"/>
    <property type="match status" value="1"/>
</dbReference>
<dbReference type="GO" id="GO:0005737">
    <property type="term" value="C:cytoplasm"/>
    <property type="evidence" value="ECO:0007669"/>
    <property type="project" value="TreeGrafter"/>
</dbReference>
<dbReference type="GO" id="GO:0001664">
    <property type="term" value="F:G protein-coupled receptor binding"/>
    <property type="evidence" value="ECO:0007669"/>
    <property type="project" value="TreeGrafter"/>
</dbReference>
<dbReference type="PROSITE" id="PS51882">
    <property type="entry name" value="G_ALPHA"/>
    <property type="match status" value="1"/>
</dbReference>
<dbReference type="PANTHER" id="PTHR10218">
    <property type="entry name" value="GTP-BINDING PROTEIN ALPHA SUBUNIT"/>
    <property type="match status" value="1"/>
</dbReference>
<dbReference type="FunFam" id="1.10.400.10:FF:000007">
    <property type="entry name" value="Guanine nucleotide-binding protein subunit alpha"/>
    <property type="match status" value="1"/>
</dbReference>
<name>A0A4W6G132_LATCA</name>
<dbReference type="GO" id="GO:0005525">
    <property type="term" value="F:GTP binding"/>
    <property type="evidence" value="ECO:0007669"/>
    <property type="project" value="UniProtKB-KW"/>
</dbReference>
<dbReference type="InterPro" id="IPR001019">
    <property type="entry name" value="Gprotein_alpha_su"/>
</dbReference>
<keyword evidence="5" id="KW-0807">Transducer</keyword>
<feature type="signal peptide" evidence="8">
    <location>
        <begin position="1"/>
        <end position="17"/>
    </location>
</feature>
<dbReference type="SMART" id="SM00275">
    <property type="entry name" value="G_alpha"/>
    <property type="match status" value="1"/>
</dbReference>
<dbReference type="GO" id="GO:0003924">
    <property type="term" value="F:GTPase activity"/>
    <property type="evidence" value="ECO:0007669"/>
    <property type="project" value="InterPro"/>
</dbReference>
<reference evidence="9" key="3">
    <citation type="submission" date="2025-09" db="UniProtKB">
        <authorList>
            <consortium name="Ensembl"/>
        </authorList>
    </citation>
    <scope>IDENTIFICATION</scope>
</reference>
<dbReference type="GO" id="GO:0005834">
    <property type="term" value="C:heterotrimeric G-protein complex"/>
    <property type="evidence" value="ECO:0007669"/>
    <property type="project" value="TreeGrafter"/>
</dbReference>
<dbReference type="GeneTree" id="ENSGT00940000164753"/>
<evidence type="ECO:0000313" key="9">
    <source>
        <dbReference type="Ensembl" id="ENSLCAP00010057401.1"/>
    </source>
</evidence>
<dbReference type="Gene3D" id="3.40.50.300">
    <property type="entry name" value="P-loop containing nucleotide triphosphate hydrolases"/>
    <property type="match status" value="1"/>
</dbReference>
<accession>A0A4W6G132</accession>
<keyword evidence="2 6" id="KW-0547">Nucleotide-binding</keyword>
<dbReference type="GO" id="GO:0031683">
    <property type="term" value="F:G-protein beta/gamma-subunit complex binding"/>
    <property type="evidence" value="ECO:0007669"/>
    <property type="project" value="InterPro"/>
</dbReference>
<proteinExistence type="predicted"/>
<dbReference type="InterPro" id="IPR011025">
    <property type="entry name" value="GproteinA_insert"/>
</dbReference>
<evidence type="ECO:0000256" key="1">
    <source>
        <dbReference type="ARBA" id="ARBA00022723"/>
    </source>
</evidence>
<evidence type="ECO:0000256" key="7">
    <source>
        <dbReference type="PIRSR" id="PIRSR601019-2"/>
    </source>
</evidence>
<dbReference type="GO" id="GO:0046872">
    <property type="term" value="F:metal ion binding"/>
    <property type="evidence" value="ECO:0007669"/>
    <property type="project" value="UniProtKB-KW"/>
</dbReference>
<dbReference type="GO" id="GO:0032502">
    <property type="term" value="P:developmental process"/>
    <property type="evidence" value="ECO:0007669"/>
    <property type="project" value="UniProtKB-ARBA"/>
</dbReference>
<dbReference type="Proteomes" id="UP000314980">
    <property type="component" value="Unassembled WGS sequence"/>
</dbReference>
<dbReference type="Gene3D" id="1.10.400.10">
    <property type="entry name" value="GI Alpha 1, domain 2-like"/>
    <property type="match status" value="1"/>
</dbReference>
<reference evidence="10" key="1">
    <citation type="submission" date="2015-09" db="EMBL/GenBank/DDBJ databases">
        <authorList>
            <person name="Sai Rama Sridatta P."/>
        </authorList>
    </citation>
    <scope>NUCLEOTIDE SEQUENCE [LARGE SCALE GENOMIC DNA]</scope>
</reference>
<evidence type="ECO:0000313" key="10">
    <source>
        <dbReference type="Proteomes" id="UP000314980"/>
    </source>
</evidence>
<evidence type="ECO:0000256" key="8">
    <source>
        <dbReference type="SAM" id="SignalP"/>
    </source>
</evidence>
<feature type="chain" id="PRO_5021398595" evidence="8">
    <location>
        <begin position="18"/>
        <end position="243"/>
    </location>
</feature>
<evidence type="ECO:0000256" key="4">
    <source>
        <dbReference type="ARBA" id="ARBA00023134"/>
    </source>
</evidence>
<keyword evidence="3 7" id="KW-0460">Magnesium</keyword>